<dbReference type="InterPro" id="IPR036388">
    <property type="entry name" value="WH-like_DNA-bd_sf"/>
</dbReference>
<evidence type="ECO:0000256" key="2">
    <source>
        <dbReference type="ARBA" id="ARBA00023125"/>
    </source>
</evidence>
<gene>
    <name evidence="5" type="ORF">ACFY1D_12725</name>
</gene>
<organism evidence="5 6">
    <name type="scientific">Streptomyces bluensis</name>
    <dbReference type="NCBI Taxonomy" id="33897"/>
    <lineage>
        <taxon>Bacteria</taxon>
        <taxon>Bacillati</taxon>
        <taxon>Actinomycetota</taxon>
        <taxon>Actinomycetes</taxon>
        <taxon>Kitasatosporales</taxon>
        <taxon>Streptomycetaceae</taxon>
        <taxon>Streptomyces</taxon>
    </lineage>
</organism>
<proteinExistence type="predicted"/>
<keyword evidence="2" id="KW-0238">DNA-binding</keyword>
<dbReference type="SMART" id="SM00895">
    <property type="entry name" value="FCD"/>
    <property type="match status" value="1"/>
</dbReference>
<evidence type="ECO:0000259" key="4">
    <source>
        <dbReference type="PROSITE" id="PS50949"/>
    </source>
</evidence>
<dbReference type="PANTHER" id="PTHR43537:SF45">
    <property type="entry name" value="GNTR FAMILY REGULATORY PROTEIN"/>
    <property type="match status" value="1"/>
</dbReference>
<dbReference type="InterPro" id="IPR000524">
    <property type="entry name" value="Tscrpt_reg_HTH_GntR"/>
</dbReference>
<dbReference type="InterPro" id="IPR011711">
    <property type="entry name" value="GntR_C"/>
</dbReference>
<sequence length="228" mass="24855">MESAQTESAQTESAHARLVELIRAGAFRPGEVLRASRLAEMVGQSRTPVREALTRLAAEGIVELRPNRGARLITLEPDDIAEIFSIRSLLESDAAALAAERATKADIDRMVDLMERLELAGQPTADQSAEALRLNADFHLAVIRAARAPLLEAAYVRANREPLVAQQVSPAGFDHARQSHQHRDVVDAIQHRNPAWARAAMFNHAETARATMVNPPVPNPGSGDVECR</sequence>
<dbReference type="SMART" id="SM00345">
    <property type="entry name" value="HTH_GNTR"/>
    <property type="match status" value="1"/>
</dbReference>
<protein>
    <submittedName>
        <fullName evidence="5">GntR family transcriptional regulator</fullName>
    </submittedName>
</protein>
<keyword evidence="6" id="KW-1185">Reference proteome</keyword>
<dbReference type="CDD" id="cd07377">
    <property type="entry name" value="WHTH_GntR"/>
    <property type="match status" value="1"/>
</dbReference>
<reference evidence="5 6" key="1">
    <citation type="submission" date="2024-10" db="EMBL/GenBank/DDBJ databases">
        <title>The Natural Products Discovery Center: Release of the First 8490 Sequenced Strains for Exploring Actinobacteria Biosynthetic Diversity.</title>
        <authorList>
            <person name="Kalkreuter E."/>
            <person name="Kautsar S.A."/>
            <person name="Yang D."/>
            <person name="Bader C.D."/>
            <person name="Teijaro C.N."/>
            <person name="Fluegel L."/>
            <person name="Davis C.M."/>
            <person name="Simpson J.R."/>
            <person name="Lauterbach L."/>
            <person name="Steele A.D."/>
            <person name="Gui C."/>
            <person name="Meng S."/>
            <person name="Li G."/>
            <person name="Viehrig K."/>
            <person name="Ye F."/>
            <person name="Su P."/>
            <person name="Kiefer A.F."/>
            <person name="Nichols A."/>
            <person name="Cepeda A.J."/>
            <person name="Yan W."/>
            <person name="Fan B."/>
            <person name="Jiang Y."/>
            <person name="Adhikari A."/>
            <person name="Zheng C.-J."/>
            <person name="Schuster L."/>
            <person name="Cowan T.M."/>
            <person name="Smanski M.J."/>
            <person name="Chevrette M.G."/>
            <person name="De Carvalho L.P.S."/>
            <person name="Shen B."/>
        </authorList>
    </citation>
    <scope>NUCLEOTIDE SEQUENCE [LARGE SCALE GENOMIC DNA]</scope>
    <source>
        <strain evidence="5 6">NPDC001390</strain>
    </source>
</reference>
<evidence type="ECO:0000256" key="3">
    <source>
        <dbReference type="ARBA" id="ARBA00023163"/>
    </source>
</evidence>
<keyword evidence="1" id="KW-0805">Transcription regulation</keyword>
<evidence type="ECO:0000313" key="5">
    <source>
        <dbReference type="EMBL" id="MFF4522293.1"/>
    </source>
</evidence>
<dbReference type="Proteomes" id="UP001602058">
    <property type="component" value="Unassembled WGS sequence"/>
</dbReference>
<dbReference type="SUPFAM" id="SSF48008">
    <property type="entry name" value="GntR ligand-binding domain-like"/>
    <property type="match status" value="1"/>
</dbReference>
<comment type="caution">
    <text evidence="5">The sequence shown here is derived from an EMBL/GenBank/DDBJ whole genome shotgun (WGS) entry which is preliminary data.</text>
</comment>
<dbReference type="PANTHER" id="PTHR43537">
    <property type="entry name" value="TRANSCRIPTIONAL REGULATOR, GNTR FAMILY"/>
    <property type="match status" value="1"/>
</dbReference>
<dbReference type="Gene3D" id="1.20.120.530">
    <property type="entry name" value="GntR ligand-binding domain-like"/>
    <property type="match status" value="1"/>
</dbReference>
<dbReference type="PROSITE" id="PS50949">
    <property type="entry name" value="HTH_GNTR"/>
    <property type="match status" value="1"/>
</dbReference>
<dbReference type="Gene3D" id="1.10.10.10">
    <property type="entry name" value="Winged helix-like DNA-binding domain superfamily/Winged helix DNA-binding domain"/>
    <property type="match status" value="1"/>
</dbReference>
<dbReference type="InterPro" id="IPR036390">
    <property type="entry name" value="WH_DNA-bd_sf"/>
</dbReference>
<dbReference type="Pfam" id="PF07729">
    <property type="entry name" value="FCD"/>
    <property type="match status" value="1"/>
</dbReference>
<keyword evidence="3" id="KW-0804">Transcription</keyword>
<name>A0ABW6UFU1_9ACTN</name>
<dbReference type="RefSeq" id="WP_351088267.1">
    <property type="nucleotide sequence ID" value="NZ_JBEOZG010000098.1"/>
</dbReference>
<accession>A0ABW6UFU1</accession>
<evidence type="ECO:0000313" key="6">
    <source>
        <dbReference type="Proteomes" id="UP001602058"/>
    </source>
</evidence>
<feature type="domain" description="HTH gntR-type" evidence="4">
    <location>
        <begin position="8"/>
        <end position="75"/>
    </location>
</feature>
<evidence type="ECO:0000256" key="1">
    <source>
        <dbReference type="ARBA" id="ARBA00023015"/>
    </source>
</evidence>
<dbReference type="SUPFAM" id="SSF46785">
    <property type="entry name" value="Winged helix' DNA-binding domain"/>
    <property type="match status" value="1"/>
</dbReference>
<dbReference type="InterPro" id="IPR008920">
    <property type="entry name" value="TF_FadR/GntR_C"/>
</dbReference>
<dbReference type="Pfam" id="PF00392">
    <property type="entry name" value="GntR"/>
    <property type="match status" value="1"/>
</dbReference>
<dbReference type="EMBL" id="JBIAWJ010000004">
    <property type="protein sequence ID" value="MFF4522293.1"/>
    <property type="molecule type" value="Genomic_DNA"/>
</dbReference>